<sequence length="699" mass="78926">MAAFQCSMVSPGKKPAGETSNSNKKCKRYFNEHWKKEFTWLEFDYERKLMFCIECRQALVKNKHGKAENAFTVGTDNFQRHALLRHVTSGAHRQALAVNMDQLAFESQLHAPQDFKTVIKVEVNPCKVATLTTAYWMTKEQIAVEKFHSLLELQQLNMCQALLTSENNAYYHPSSMNDMQAAIVQVLHKEDRQRLKSSPFIGLVVDENVDSMEHRILVMFSATVSPCDGKFSVTFLGTYKLTGCESVSLADKVVEVMHSFGVPTMKLAWLSSGGTTLMSHRSDSAGVKLRSLCPLLTEMHCLFHSGSLFPADSVLNNEYVKKYESTVDAMFRLYSNLKGESHSLEDLQSVPSLCGIDLEGPQPIHWTSVLPAIETIDSSWPTLVLLLESESEKSPMAVGLCEELKKFQFVAFTKVLLDILPIFQKLNLFFQIEDLDLSMVKPIVAASVATLLAQKRTGGQNFQEFLNEMNEHPGDVSESRMCYKGVELMNCLKADVENFDQLKGSYLESVCVNLQDRFPNPVLDVVSALSTIFSPRCYPQTFEDIGSYGDKELHLLLQYYSRMVVCERAMNDFPLFKRIVFSLSQLSCRDVCIKLVYSNSEMHELFPDFAVLAAIALVLPIGSALFDKMNMAKEVLKHSQWQYTSEEGLSSAMKIVVDGPSIEKFNFASAIEYFENIKHSNLMMSQMKQRTEINMHSLG</sequence>
<evidence type="ECO:0000256" key="2">
    <source>
        <dbReference type="SAM" id="Phobius"/>
    </source>
</evidence>
<name>A0AAV7QCG9_PLEWA</name>
<feature type="transmembrane region" description="Helical" evidence="2">
    <location>
        <begin position="605"/>
        <end position="626"/>
    </location>
</feature>
<reference evidence="4" key="1">
    <citation type="journal article" date="2022" name="bioRxiv">
        <title>Sequencing and chromosome-scale assembly of the giantPleurodeles waltlgenome.</title>
        <authorList>
            <person name="Brown T."/>
            <person name="Elewa A."/>
            <person name="Iarovenko S."/>
            <person name="Subramanian E."/>
            <person name="Araus A.J."/>
            <person name="Petzold A."/>
            <person name="Susuki M."/>
            <person name="Suzuki K.-i.T."/>
            <person name="Hayashi T."/>
            <person name="Toyoda A."/>
            <person name="Oliveira C."/>
            <person name="Osipova E."/>
            <person name="Leigh N.D."/>
            <person name="Simon A."/>
            <person name="Yun M.H."/>
        </authorList>
    </citation>
    <scope>NUCLEOTIDE SEQUENCE</scope>
    <source>
        <strain evidence="4">20211129_DDA</strain>
        <tissue evidence="4">Liver</tissue>
    </source>
</reference>
<evidence type="ECO:0000313" key="4">
    <source>
        <dbReference type="EMBL" id="KAJ1135860.1"/>
    </source>
</evidence>
<keyword evidence="5" id="KW-1185">Reference proteome</keyword>
<dbReference type="PANTHER" id="PTHR46880:SF6">
    <property type="entry name" value="U1-TYPE DOMAIN-CONTAINING PROTEIN"/>
    <property type="match status" value="1"/>
</dbReference>
<evidence type="ECO:0000313" key="5">
    <source>
        <dbReference type="Proteomes" id="UP001066276"/>
    </source>
</evidence>
<accession>A0AAV7QCG9</accession>
<keyword evidence="2" id="KW-1133">Transmembrane helix</keyword>
<dbReference type="EMBL" id="JANPWB010000010">
    <property type="protein sequence ID" value="KAJ1135860.1"/>
    <property type="molecule type" value="Genomic_DNA"/>
</dbReference>
<evidence type="ECO:0000259" key="3">
    <source>
        <dbReference type="Pfam" id="PF25431"/>
    </source>
</evidence>
<feature type="region of interest" description="Disordered" evidence="1">
    <location>
        <begin position="1"/>
        <end position="23"/>
    </location>
</feature>
<proteinExistence type="predicted"/>
<dbReference type="PANTHER" id="PTHR46880">
    <property type="entry name" value="RAS-ASSOCIATING DOMAIN-CONTAINING PROTEIN"/>
    <property type="match status" value="1"/>
</dbReference>
<dbReference type="Proteomes" id="UP001066276">
    <property type="component" value="Chromosome 6"/>
</dbReference>
<gene>
    <name evidence="4" type="ORF">NDU88_002289</name>
</gene>
<protein>
    <recommendedName>
        <fullName evidence="3">C17orf113 probable zinc finger domain-containing protein</fullName>
    </recommendedName>
</protein>
<organism evidence="4 5">
    <name type="scientific">Pleurodeles waltl</name>
    <name type="common">Iberian ribbed newt</name>
    <dbReference type="NCBI Taxonomy" id="8319"/>
    <lineage>
        <taxon>Eukaryota</taxon>
        <taxon>Metazoa</taxon>
        <taxon>Chordata</taxon>
        <taxon>Craniata</taxon>
        <taxon>Vertebrata</taxon>
        <taxon>Euteleostomi</taxon>
        <taxon>Amphibia</taxon>
        <taxon>Batrachia</taxon>
        <taxon>Caudata</taxon>
        <taxon>Salamandroidea</taxon>
        <taxon>Salamandridae</taxon>
        <taxon>Pleurodelinae</taxon>
        <taxon>Pleurodeles</taxon>
    </lineage>
</organism>
<dbReference type="InterPro" id="IPR057456">
    <property type="entry name" value="Znf_C17orf113"/>
</dbReference>
<keyword evidence="2" id="KW-0472">Membrane</keyword>
<comment type="caution">
    <text evidence="4">The sequence shown here is derived from an EMBL/GenBank/DDBJ whole genome shotgun (WGS) entry which is preliminary data.</text>
</comment>
<dbReference type="AlphaFoldDB" id="A0AAV7QCG9"/>
<keyword evidence="2" id="KW-0812">Transmembrane</keyword>
<dbReference type="Pfam" id="PF25431">
    <property type="entry name" value="zf-C17orf113"/>
    <property type="match status" value="1"/>
</dbReference>
<feature type="domain" description="C17orf113 probable zinc finger" evidence="3">
    <location>
        <begin position="38"/>
        <end position="99"/>
    </location>
</feature>
<evidence type="ECO:0000256" key="1">
    <source>
        <dbReference type="SAM" id="MobiDB-lite"/>
    </source>
</evidence>